<dbReference type="PROSITE" id="PS51212">
    <property type="entry name" value="WSC"/>
    <property type="match status" value="1"/>
</dbReference>
<evidence type="ECO:0000256" key="6">
    <source>
        <dbReference type="ARBA" id="ARBA00023180"/>
    </source>
</evidence>
<comment type="caution">
    <text evidence="8">The sequence shown here is derived from an EMBL/GenBank/DDBJ whole genome shotgun (WGS) entry which is preliminary data.</text>
</comment>
<evidence type="ECO:0000256" key="2">
    <source>
        <dbReference type="ARBA" id="ARBA00022692"/>
    </source>
</evidence>
<keyword evidence="9" id="KW-1185">Reference proteome</keyword>
<dbReference type="EMBL" id="JAGPXF010000009">
    <property type="protein sequence ID" value="KAH7231205.1"/>
    <property type="molecule type" value="Genomic_DNA"/>
</dbReference>
<reference evidence="8" key="1">
    <citation type="journal article" date="2021" name="Nat. Commun.">
        <title>Genetic determinants of endophytism in the Arabidopsis root mycobiome.</title>
        <authorList>
            <person name="Mesny F."/>
            <person name="Miyauchi S."/>
            <person name="Thiergart T."/>
            <person name="Pickel B."/>
            <person name="Atanasova L."/>
            <person name="Karlsson M."/>
            <person name="Huettel B."/>
            <person name="Barry K.W."/>
            <person name="Haridas S."/>
            <person name="Chen C."/>
            <person name="Bauer D."/>
            <person name="Andreopoulos W."/>
            <person name="Pangilinan J."/>
            <person name="LaButti K."/>
            <person name="Riley R."/>
            <person name="Lipzen A."/>
            <person name="Clum A."/>
            <person name="Drula E."/>
            <person name="Henrissat B."/>
            <person name="Kohler A."/>
            <person name="Grigoriev I.V."/>
            <person name="Martin F.M."/>
            <person name="Hacquard S."/>
        </authorList>
    </citation>
    <scope>NUCLEOTIDE SEQUENCE</scope>
    <source>
        <strain evidence="8">MPI-SDFR-AT-0068</strain>
    </source>
</reference>
<keyword evidence="3" id="KW-0732">Signal</keyword>
<dbReference type="PANTHER" id="PTHR24269">
    <property type="entry name" value="KREMEN PROTEIN"/>
    <property type="match status" value="1"/>
</dbReference>
<gene>
    <name evidence="8" type="ORF">BKA59DRAFT_461482</name>
</gene>
<keyword evidence="4" id="KW-1133">Transmembrane helix</keyword>
<evidence type="ECO:0000313" key="8">
    <source>
        <dbReference type="EMBL" id="KAH7231205.1"/>
    </source>
</evidence>
<feature type="domain" description="WSC" evidence="7">
    <location>
        <begin position="24"/>
        <end position="118"/>
    </location>
</feature>
<evidence type="ECO:0000256" key="5">
    <source>
        <dbReference type="ARBA" id="ARBA00023136"/>
    </source>
</evidence>
<dbReference type="Proteomes" id="UP000813427">
    <property type="component" value="Unassembled WGS sequence"/>
</dbReference>
<keyword evidence="5" id="KW-0472">Membrane</keyword>
<keyword evidence="6" id="KW-0325">Glycoprotein</keyword>
<accession>A0A8K0RNM9</accession>
<evidence type="ECO:0000256" key="4">
    <source>
        <dbReference type="ARBA" id="ARBA00022989"/>
    </source>
</evidence>
<dbReference type="AlphaFoldDB" id="A0A8K0RNM9"/>
<dbReference type="SMART" id="SM00321">
    <property type="entry name" value="WSC"/>
    <property type="match status" value="1"/>
</dbReference>
<dbReference type="PANTHER" id="PTHR24269:SF16">
    <property type="entry name" value="PROTEIN SLG1"/>
    <property type="match status" value="1"/>
</dbReference>
<dbReference type="Pfam" id="PF01822">
    <property type="entry name" value="WSC"/>
    <property type="match status" value="1"/>
</dbReference>
<comment type="subcellular location">
    <subcellularLocation>
        <location evidence="1">Membrane</location>
        <topology evidence="1">Single-pass membrane protein</topology>
    </subcellularLocation>
</comment>
<sequence length="190" mass="20116">MLPLSNVSPATGDTKEPPHAVGDTWSYIGCYSSFSIAWMTNVPTPSITDDLTPKKCQQACHGDGLSLAALTNGNNCHCHDNLDPLDEQLNNVRCNAVCSGDKNAKCGGSDKELLVWAEKGKELKKAKTKTKPAGGALSVCRRTRQDGKSKSICNGGHKAPGANLPVPVVGLAGNGHSKWFWSVPFLTVSV</sequence>
<dbReference type="InterPro" id="IPR051836">
    <property type="entry name" value="Kremen_rcpt"/>
</dbReference>
<protein>
    <submittedName>
        <fullName evidence="8">WSC domain-containing protein</fullName>
    </submittedName>
</protein>
<dbReference type="InterPro" id="IPR002889">
    <property type="entry name" value="WSC_carb-bd"/>
</dbReference>
<dbReference type="OrthoDB" id="5985073at2759"/>
<evidence type="ECO:0000256" key="1">
    <source>
        <dbReference type="ARBA" id="ARBA00004167"/>
    </source>
</evidence>
<organism evidence="8 9">
    <name type="scientific">Fusarium tricinctum</name>
    <dbReference type="NCBI Taxonomy" id="61284"/>
    <lineage>
        <taxon>Eukaryota</taxon>
        <taxon>Fungi</taxon>
        <taxon>Dikarya</taxon>
        <taxon>Ascomycota</taxon>
        <taxon>Pezizomycotina</taxon>
        <taxon>Sordariomycetes</taxon>
        <taxon>Hypocreomycetidae</taxon>
        <taxon>Hypocreales</taxon>
        <taxon>Nectriaceae</taxon>
        <taxon>Fusarium</taxon>
        <taxon>Fusarium tricinctum species complex</taxon>
    </lineage>
</organism>
<keyword evidence="2" id="KW-0812">Transmembrane</keyword>
<evidence type="ECO:0000256" key="3">
    <source>
        <dbReference type="ARBA" id="ARBA00022729"/>
    </source>
</evidence>
<name>A0A8K0RNM9_9HYPO</name>
<proteinExistence type="predicted"/>
<evidence type="ECO:0000259" key="7">
    <source>
        <dbReference type="PROSITE" id="PS51212"/>
    </source>
</evidence>
<dbReference type="GO" id="GO:0005886">
    <property type="term" value="C:plasma membrane"/>
    <property type="evidence" value="ECO:0007669"/>
    <property type="project" value="TreeGrafter"/>
</dbReference>
<evidence type="ECO:0000313" key="9">
    <source>
        <dbReference type="Proteomes" id="UP000813427"/>
    </source>
</evidence>